<gene>
    <name evidence="2" type="ORF">U0070_004058</name>
</gene>
<proteinExistence type="predicted"/>
<evidence type="ECO:0000313" key="2">
    <source>
        <dbReference type="EMBL" id="KAK7835967.1"/>
    </source>
</evidence>
<sequence length="472" mass="52467">MEINRLFQRSAPQTADDQNADSCALRKIKFVHLYVTTTHRATTPKSQEYWQTMAGKEHFMAVTEFLTTMKESAPGLATAEDRQGERISKAGAENGARGKGAYASGPGSHQSTAQKKHLGSFKHADATASNLKAPIPHHQGSWSLLPPLVELFCSGALSTNMQTGEKATSRLYPKPLHPLDTDPSRTTLPPNPIKEILQPCSHRSNIEVSERESVLETSCLAGWRQHGGQQHRTDEHLQQDHDSLPDQKIFLALTYVMSYGMMAVKVSKVGIKELKKSQNTERWQAIDKQFDADYSETMYSNKFPGGFEIGGFHLNQHFYNKIILAAFRKLNHKNDELIHLAHLENSAKPPSQKCFKQQCPGLNGQRKMIFLPEDADLCSHHSYNAPHCLPGCLLSFRAPPQVVSKQTCQLQWWSPAPKARCLHGLVAPPLCKGCSSSRISDSRAGFEDIGAQGQLELDPLACNLQMPSYGYL</sequence>
<organism evidence="2 3">
    <name type="scientific">Myodes glareolus</name>
    <name type="common">Bank vole</name>
    <name type="synonym">Clethrionomys glareolus</name>
    <dbReference type="NCBI Taxonomy" id="447135"/>
    <lineage>
        <taxon>Eukaryota</taxon>
        <taxon>Metazoa</taxon>
        <taxon>Chordata</taxon>
        <taxon>Craniata</taxon>
        <taxon>Vertebrata</taxon>
        <taxon>Euteleostomi</taxon>
        <taxon>Mammalia</taxon>
        <taxon>Eutheria</taxon>
        <taxon>Euarchontoglires</taxon>
        <taxon>Glires</taxon>
        <taxon>Rodentia</taxon>
        <taxon>Myomorpha</taxon>
        <taxon>Muroidea</taxon>
        <taxon>Cricetidae</taxon>
        <taxon>Arvicolinae</taxon>
        <taxon>Myodes</taxon>
    </lineage>
</organism>
<accession>A0AAW0K9X2</accession>
<feature type="compositionally biased region" description="Basic and acidic residues" evidence="1">
    <location>
        <begin position="79"/>
        <end position="88"/>
    </location>
</feature>
<protein>
    <submittedName>
        <fullName evidence="2">Uncharacterized protein</fullName>
    </submittedName>
</protein>
<reference evidence="2 3" key="1">
    <citation type="journal article" date="2023" name="bioRxiv">
        <title>Conserved and derived expression patterns and positive selection on dental genes reveal complex evolutionary context of ever-growing rodent molars.</title>
        <authorList>
            <person name="Calamari Z.T."/>
            <person name="Song A."/>
            <person name="Cohen E."/>
            <person name="Akter M."/>
            <person name="Roy R.D."/>
            <person name="Hallikas O."/>
            <person name="Christensen M.M."/>
            <person name="Li P."/>
            <person name="Marangoni P."/>
            <person name="Jernvall J."/>
            <person name="Klein O.D."/>
        </authorList>
    </citation>
    <scope>NUCLEOTIDE SEQUENCE [LARGE SCALE GENOMIC DNA]</scope>
    <source>
        <strain evidence="2">V071</strain>
    </source>
</reference>
<dbReference type="AlphaFoldDB" id="A0AAW0K9X2"/>
<evidence type="ECO:0000256" key="1">
    <source>
        <dbReference type="SAM" id="MobiDB-lite"/>
    </source>
</evidence>
<evidence type="ECO:0000313" key="3">
    <source>
        <dbReference type="Proteomes" id="UP001488838"/>
    </source>
</evidence>
<dbReference type="Proteomes" id="UP001488838">
    <property type="component" value="Unassembled WGS sequence"/>
</dbReference>
<comment type="caution">
    <text evidence="2">The sequence shown here is derived from an EMBL/GenBank/DDBJ whole genome shotgun (WGS) entry which is preliminary data.</text>
</comment>
<feature type="region of interest" description="Disordered" evidence="1">
    <location>
        <begin position="76"/>
        <end position="119"/>
    </location>
</feature>
<name>A0AAW0K9X2_MYOGA</name>
<keyword evidence="3" id="KW-1185">Reference proteome</keyword>
<dbReference type="EMBL" id="JBBHLL010000001">
    <property type="protein sequence ID" value="KAK7835967.1"/>
    <property type="molecule type" value="Genomic_DNA"/>
</dbReference>